<dbReference type="RefSeq" id="XP_018038185.1">
    <property type="nucleotide sequence ID" value="XM_018180035.1"/>
</dbReference>
<name>A0A177CLU1_9PLEO</name>
<organism evidence="2 3">
    <name type="scientific">Paraphaeosphaeria sporulosa</name>
    <dbReference type="NCBI Taxonomy" id="1460663"/>
    <lineage>
        <taxon>Eukaryota</taxon>
        <taxon>Fungi</taxon>
        <taxon>Dikarya</taxon>
        <taxon>Ascomycota</taxon>
        <taxon>Pezizomycotina</taxon>
        <taxon>Dothideomycetes</taxon>
        <taxon>Pleosporomycetidae</taxon>
        <taxon>Pleosporales</taxon>
        <taxon>Massarineae</taxon>
        <taxon>Didymosphaeriaceae</taxon>
        <taxon>Paraphaeosphaeria</taxon>
    </lineage>
</organism>
<keyword evidence="1" id="KW-0732">Signal</keyword>
<evidence type="ECO:0000256" key="1">
    <source>
        <dbReference type="SAM" id="SignalP"/>
    </source>
</evidence>
<dbReference type="Proteomes" id="UP000077069">
    <property type="component" value="Unassembled WGS sequence"/>
</dbReference>
<feature type="signal peptide" evidence="1">
    <location>
        <begin position="1"/>
        <end position="16"/>
    </location>
</feature>
<protein>
    <submittedName>
        <fullName evidence="2">Uncharacterized protein</fullName>
    </submittedName>
</protein>
<accession>A0A177CLU1</accession>
<reference evidence="2 3" key="1">
    <citation type="submission" date="2016-05" db="EMBL/GenBank/DDBJ databases">
        <title>Comparative analysis of secretome profiles of manganese(II)-oxidizing ascomycete fungi.</title>
        <authorList>
            <consortium name="DOE Joint Genome Institute"/>
            <person name="Zeiner C.A."/>
            <person name="Purvine S.O."/>
            <person name="Zink E.M."/>
            <person name="Wu S."/>
            <person name="Pasa-Tolic L."/>
            <person name="Chaput D.L."/>
            <person name="Haridas S."/>
            <person name="Grigoriev I.V."/>
            <person name="Santelli C.M."/>
            <person name="Hansel C.M."/>
        </authorList>
    </citation>
    <scope>NUCLEOTIDE SEQUENCE [LARGE SCALE GENOMIC DNA]</scope>
    <source>
        <strain evidence="2 3">AP3s5-JAC2a</strain>
    </source>
</reference>
<gene>
    <name evidence="2" type="ORF">CC84DRAFT_1173418</name>
</gene>
<keyword evidence="3" id="KW-1185">Reference proteome</keyword>
<sequence length="140" mass="15035">MHTSLPLLALLPVAAASIWGTCTPQTTQTPPVSTRTYPTTLTEIHSCILNFSAVVPPFFDRTQFSNLDQTLTTLAPFPRAPTSIPWTHAVTVEGVLSRTEWVGGGLVQTFVSSVTDVETVVLDTSMALEAEATPVDLEAH</sequence>
<dbReference type="AlphaFoldDB" id="A0A177CLU1"/>
<dbReference type="InParanoid" id="A0A177CLU1"/>
<evidence type="ECO:0000313" key="3">
    <source>
        <dbReference type="Proteomes" id="UP000077069"/>
    </source>
</evidence>
<dbReference type="EMBL" id="KV441550">
    <property type="protein sequence ID" value="OAG07820.1"/>
    <property type="molecule type" value="Genomic_DNA"/>
</dbReference>
<evidence type="ECO:0000313" key="2">
    <source>
        <dbReference type="EMBL" id="OAG07820.1"/>
    </source>
</evidence>
<dbReference type="GeneID" id="28763521"/>
<proteinExistence type="predicted"/>
<feature type="chain" id="PRO_5008058350" evidence="1">
    <location>
        <begin position="17"/>
        <end position="140"/>
    </location>
</feature>
<dbReference type="OrthoDB" id="3804371at2759"/>